<dbReference type="RefSeq" id="WP_156090146.1">
    <property type="nucleotide sequence ID" value="NZ_CP073767.1"/>
</dbReference>
<evidence type="ECO:0000256" key="1">
    <source>
        <dbReference type="SAM" id="Phobius"/>
    </source>
</evidence>
<dbReference type="Pfam" id="PF20225">
    <property type="entry name" value="DUF6584"/>
    <property type="match status" value="1"/>
</dbReference>
<feature type="transmembrane region" description="Helical" evidence="1">
    <location>
        <begin position="154"/>
        <end position="173"/>
    </location>
</feature>
<evidence type="ECO:0000313" key="2">
    <source>
        <dbReference type="EMBL" id="UWZ58438.1"/>
    </source>
</evidence>
<dbReference type="InterPro" id="IPR046491">
    <property type="entry name" value="DUF6584"/>
</dbReference>
<dbReference type="EMBL" id="CP073767">
    <property type="protein sequence ID" value="UWZ58438.1"/>
    <property type="molecule type" value="Genomic_DNA"/>
</dbReference>
<organism evidence="2 3">
    <name type="scientific">Dactylosporangium aurantiacum</name>
    <dbReference type="NCBI Taxonomy" id="35754"/>
    <lineage>
        <taxon>Bacteria</taxon>
        <taxon>Bacillati</taxon>
        <taxon>Actinomycetota</taxon>
        <taxon>Actinomycetes</taxon>
        <taxon>Micromonosporales</taxon>
        <taxon>Micromonosporaceae</taxon>
        <taxon>Dactylosporangium</taxon>
    </lineage>
</organism>
<keyword evidence="1" id="KW-1133">Transmembrane helix</keyword>
<accession>A0A9Q9IT11</accession>
<proteinExistence type="predicted"/>
<evidence type="ECO:0000313" key="3">
    <source>
        <dbReference type="Proteomes" id="UP001058003"/>
    </source>
</evidence>
<dbReference type="KEGG" id="daur:Daura_21020"/>
<protein>
    <submittedName>
        <fullName evidence="2">Tetratricopeptide repeat protein</fullName>
    </submittedName>
</protein>
<gene>
    <name evidence="2" type="ORF">Daura_21020</name>
</gene>
<name>A0A9Q9IT11_9ACTN</name>
<keyword evidence="3" id="KW-1185">Reference proteome</keyword>
<keyword evidence="1" id="KW-0812">Transmembrane</keyword>
<sequence length="180" mass="19151">MAKPEVLSRVAADLERGHTRLAAQRLVSLLAADSQDLEVRARLADVYRQAGNVPEAGRWGFLTEDAEPDEIAAFAKKHRSATDQLRVLRLRGDNPYGLGPLAELRYAGLVARAAAEAGPSRTLPPEAGAPQSVGHTTPSPVVYTPDLGFRVGELLLLLAVFGPVAVVIGAIIYEVLTLAP</sequence>
<dbReference type="Proteomes" id="UP001058003">
    <property type="component" value="Chromosome"/>
</dbReference>
<reference evidence="2" key="1">
    <citation type="submission" date="2021-04" db="EMBL/GenBank/DDBJ databases">
        <title>Dactylosporangium aurantiacum NRRL B-8018 full assembly.</title>
        <authorList>
            <person name="Hartkoorn R.C."/>
            <person name="Beaudoing E."/>
            <person name="Hot D."/>
        </authorList>
    </citation>
    <scope>NUCLEOTIDE SEQUENCE</scope>
    <source>
        <strain evidence="2">NRRL B-8018</strain>
    </source>
</reference>
<keyword evidence="1" id="KW-0472">Membrane</keyword>
<dbReference type="OrthoDB" id="3381914at2"/>
<dbReference type="AlphaFoldDB" id="A0A9Q9IT11"/>